<accession>A0A316ZJ79</accession>
<dbReference type="InterPro" id="IPR029058">
    <property type="entry name" value="AB_hydrolase_fold"/>
</dbReference>
<evidence type="ECO:0000313" key="5">
    <source>
        <dbReference type="EMBL" id="PWO01033.1"/>
    </source>
</evidence>
<evidence type="ECO:0000259" key="4">
    <source>
        <dbReference type="Pfam" id="PF00561"/>
    </source>
</evidence>
<dbReference type="STRING" id="58919.A0A316ZJ79"/>
<organism evidence="5 6">
    <name type="scientific">Tilletiopsis washingtonensis</name>
    <dbReference type="NCBI Taxonomy" id="58919"/>
    <lineage>
        <taxon>Eukaryota</taxon>
        <taxon>Fungi</taxon>
        <taxon>Dikarya</taxon>
        <taxon>Basidiomycota</taxon>
        <taxon>Ustilaginomycotina</taxon>
        <taxon>Exobasidiomycetes</taxon>
        <taxon>Entylomatales</taxon>
        <taxon>Entylomatales incertae sedis</taxon>
        <taxon>Tilletiopsis</taxon>
    </lineage>
</organism>
<gene>
    <name evidence="5" type="ORF">FA09DRAFT_303090</name>
</gene>
<feature type="domain" description="AB hydrolase-1" evidence="4">
    <location>
        <begin position="42"/>
        <end position="335"/>
    </location>
</feature>
<reference evidence="5 6" key="1">
    <citation type="journal article" date="2018" name="Mol. Biol. Evol.">
        <title>Broad Genomic Sampling Reveals a Smut Pathogenic Ancestry of the Fungal Clade Ustilaginomycotina.</title>
        <authorList>
            <person name="Kijpornyongpan T."/>
            <person name="Mondo S.J."/>
            <person name="Barry K."/>
            <person name="Sandor L."/>
            <person name="Lee J."/>
            <person name="Lipzen A."/>
            <person name="Pangilinan J."/>
            <person name="LaButti K."/>
            <person name="Hainaut M."/>
            <person name="Henrissat B."/>
            <person name="Grigoriev I.V."/>
            <person name="Spatafora J.W."/>
            <person name="Aime M.C."/>
        </authorList>
    </citation>
    <scope>NUCLEOTIDE SEQUENCE [LARGE SCALE GENOMIC DNA]</scope>
    <source>
        <strain evidence="5 6">MCA 4186</strain>
    </source>
</reference>
<dbReference type="AlphaFoldDB" id="A0A316ZJ79"/>
<evidence type="ECO:0000256" key="2">
    <source>
        <dbReference type="ARBA" id="ARBA00038334"/>
    </source>
</evidence>
<evidence type="ECO:0000313" key="6">
    <source>
        <dbReference type="Proteomes" id="UP000245946"/>
    </source>
</evidence>
<dbReference type="Proteomes" id="UP000245946">
    <property type="component" value="Unassembled WGS sequence"/>
</dbReference>
<dbReference type="Pfam" id="PF00561">
    <property type="entry name" value="Abhydrolase_1"/>
    <property type="match status" value="1"/>
</dbReference>
<dbReference type="RefSeq" id="XP_025601311.1">
    <property type="nucleotide sequence ID" value="XM_025740432.1"/>
</dbReference>
<dbReference type="PRINTS" id="PR00412">
    <property type="entry name" value="EPOXHYDRLASE"/>
</dbReference>
<feature type="region of interest" description="Disordered" evidence="3">
    <location>
        <begin position="1"/>
        <end position="22"/>
    </location>
</feature>
<dbReference type="GO" id="GO:0016787">
    <property type="term" value="F:hydrolase activity"/>
    <property type="evidence" value="ECO:0007669"/>
    <property type="project" value="UniProtKB-KW"/>
</dbReference>
<evidence type="ECO:0000256" key="3">
    <source>
        <dbReference type="SAM" id="MobiDB-lite"/>
    </source>
</evidence>
<protein>
    <submittedName>
        <fullName evidence="5">Alpha/beta-hydrolase</fullName>
    </submittedName>
</protein>
<dbReference type="GeneID" id="37267978"/>
<dbReference type="InterPro" id="IPR000073">
    <property type="entry name" value="AB_hydrolase_1"/>
</dbReference>
<proteinExistence type="inferred from homology"/>
<keyword evidence="1 5" id="KW-0378">Hydrolase</keyword>
<keyword evidence="6" id="KW-1185">Reference proteome</keyword>
<comment type="similarity">
    <text evidence="2">Belongs to the AB hydrolase superfamily. Epoxide hydrolase family.</text>
</comment>
<dbReference type="Gene3D" id="3.40.50.1820">
    <property type="entry name" value="alpha/beta hydrolase"/>
    <property type="match status" value="1"/>
</dbReference>
<sequence length="358" mass="39591">MRASRYFVTPYSTPPSAPGAAPTSRRYRYDLFAPASALPGAPHVLLLHGFPDAGSLRGVASALAFAGFTAVLPDMLGYGRTSKPPQTRIAEYGPHAMVNDLLALMESLVGQQRFVVVGHDWGSFLAWRFALHAPQRVLGIAGISVPYVPQPSQTQFLPFERLLQVVPSFGYQAFFAEPRSSALIEPRIDDFLSMIFAAPRAMRTEAARTYEWNAAGTLERMLQQPLAPETLADFKQAALLRGEDWERVLDCFDPKRGGSIDAPLNWYRCRRIAWEEERTLASLKLPQMPYLLLMSTHDAALPAQMGAAMPKHAPAGTLRTAVAQGCGHWPHLEQPNWVVQQIRAWLEEEVGVGRAGKM</sequence>
<dbReference type="EMBL" id="KZ819283">
    <property type="protein sequence ID" value="PWO01033.1"/>
    <property type="molecule type" value="Genomic_DNA"/>
</dbReference>
<dbReference type="OrthoDB" id="408373at2759"/>
<dbReference type="SUPFAM" id="SSF53474">
    <property type="entry name" value="alpha/beta-Hydrolases"/>
    <property type="match status" value="1"/>
</dbReference>
<name>A0A316ZJ79_9BASI</name>
<dbReference type="InterPro" id="IPR000639">
    <property type="entry name" value="Epox_hydrolase-like"/>
</dbReference>
<evidence type="ECO:0000256" key="1">
    <source>
        <dbReference type="ARBA" id="ARBA00022801"/>
    </source>
</evidence>
<dbReference type="PANTHER" id="PTHR43329">
    <property type="entry name" value="EPOXIDE HYDROLASE"/>
    <property type="match status" value="1"/>
</dbReference>